<accession>R2VLS6</accession>
<dbReference type="OrthoDB" id="2249586at2"/>
<keyword evidence="1" id="KW-1133">Transmembrane helix</keyword>
<reference evidence="2 4" key="1">
    <citation type="submission" date="2013-02" db="EMBL/GenBank/DDBJ databases">
        <title>The Genome Sequence of Enterococcus gilvus ATCC BAA-350.</title>
        <authorList>
            <consortium name="The Broad Institute Genome Sequencing Platform"/>
            <consortium name="The Broad Institute Genome Sequencing Center for Infectious Disease"/>
            <person name="Earl A.M."/>
            <person name="Gilmore M.S."/>
            <person name="Lebreton F."/>
            <person name="Walker B."/>
            <person name="Young S.K."/>
            <person name="Zeng Q."/>
            <person name="Gargeya S."/>
            <person name="Fitzgerald M."/>
            <person name="Haas B."/>
            <person name="Abouelleil A."/>
            <person name="Alvarado L."/>
            <person name="Arachchi H.M."/>
            <person name="Berlin A.M."/>
            <person name="Chapman S.B."/>
            <person name="Dewar J."/>
            <person name="Goldberg J."/>
            <person name="Griggs A."/>
            <person name="Gujja S."/>
            <person name="Hansen M."/>
            <person name="Howarth C."/>
            <person name="Imamovic A."/>
            <person name="Larimer J."/>
            <person name="McCowan C."/>
            <person name="Murphy C."/>
            <person name="Neiman D."/>
            <person name="Pearson M."/>
            <person name="Priest M."/>
            <person name="Roberts A."/>
            <person name="Saif S."/>
            <person name="Shea T."/>
            <person name="Sisk P."/>
            <person name="Sykes S."/>
            <person name="Wortman J."/>
            <person name="Nusbaum C."/>
            <person name="Birren B."/>
        </authorList>
    </citation>
    <scope>NUCLEOTIDE SEQUENCE [LARGE SCALE GENOMIC DNA]</scope>
    <source>
        <strain evidence="2 4">ATCC BAA-350</strain>
    </source>
</reference>
<evidence type="ECO:0000313" key="5">
    <source>
        <dbReference type="Proteomes" id="UP000014160"/>
    </source>
</evidence>
<dbReference type="Proteomes" id="UP000013750">
    <property type="component" value="Unassembled WGS sequence"/>
</dbReference>
<dbReference type="NCBIfam" id="NF033218">
    <property type="entry name" value="anchor_AmaP"/>
    <property type="match status" value="1"/>
</dbReference>
<evidence type="ECO:0000313" key="3">
    <source>
        <dbReference type="EMBL" id="EOW79552.1"/>
    </source>
</evidence>
<dbReference type="AlphaFoldDB" id="R2VLS6"/>
<keyword evidence="5" id="KW-1185">Reference proteome</keyword>
<dbReference type="RefSeq" id="WP_010779118.1">
    <property type="nucleotide sequence ID" value="NZ_ASWH01000002.1"/>
</dbReference>
<dbReference type="eggNOG" id="ENOG5033752">
    <property type="taxonomic scope" value="Bacteria"/>
</dbReference>
<sequence>MNRGIKAIGILFSVLLMSVLLMVIAISSPYLTLPFGIRRNNFLMTTLSNDYFRQYLFWLALVFAVVVLIFILFLIFYPKGKQTFVLKENKGRLSFSKQAIEGFVRSKIEGVGFVDSPQVKVRATKNKIKVKVKGNLNRTSAHIGKTGTLMEDIQKELQEILGSREQVKVDVAYTSFEEHQTTENQSRVK</sequence>
<feature type="transmembrane region" description="Helical" evidence="1">
    <location>
        <begin position="7"/>
        <end position="35"/>
    </location>
</feature>
<dbReference type="PATRIC" id="fig|1158614.3.peg.691"/>
<evidence type="ECO:0000313" key="4">
    <source>
        <dbReference type="Proteomes" id="UP000013750"/>
    </source>
</evidence>
<comment type="caution">
    <text evidence="2">The sequence shown here is derived from an EMBL/GenBank/DDBJ whole genome shotgun (WGS) entry which is preliminary data.</text>
</comment>
<gene>
    <name evidence="3" type="ORF">I592_03692</name>
    <name evidence="2" type="ORF">UKC_00669</name>
</gene>
<protein>
    <recommendedName>
        <fullName evidence="6">Alkaline shock response membrane anchor protein AmaP</fullName>
    </recommendedName>
</protein>
<dbReference type="EMBL" id="AJDQ01000003">
    <property type="protein sequence ID" value="EOI58596.1"/>
    <property type="molecule type" value="Genomic_DNA"/>
</dbReference>
<dbReference type="HOGENOM" id="CLU_119961_0_0_9"/>
<name>R2VLS6_9ENTE</name>
<reference evidence="3 5" key="2">
    <citation type="submission" date="2013-03" db="EMBL/GenBank/DDBJ databases">
        <title>The Genome Sequence of Enterococcus gilvus ATCC BAA-350 (PacBio/Illumina hybrid assembly).</title>
        <authorList>
            <consortium name="The Broad Institute Genomics Platform"/>
            <consortium name="The Broad Institute Genome Sequencing Center for Infectious Disease"/>
            <person name="Earl A."/>
            <person name="Russ C."/>
            <person name="Gilmore M."/>
            <person name="Surin D."/>
            <person name="Walker B."/>
            <person name="Young S."/>
            <person name="Zeng Q."/>
            <person name="Gargeya S."/>
            <person name="Fitzgerald M."/>
            <person name="Haas B."/>
            <person name="Abouelleil A."/>
            <person name="Allen A.W."/>
            <person name="Alvarado L."/>
            <person name="Arachchi H.M."/>
            <person name="Berlin A.M."/>
            <person name="Chapman S.B."/>
            <person name="Gainer-Dewar J."/>
            <person name="Goldberg J."/>
            <person name="Griggs A."/>
            <person name="Gujja S."/>
            <person name="Hansen M."/>
            <person name="Howarth C."/>
            <person name="Imamovic A."/>
            <person name="Ireland A."/>
            <person name="Larimer J."/>
            <person name="McCowan C."/>
            <person name="Murphy C."/>
            <person name="Pearson M."/>
            <person name="Poon T.W."/>
            <person name="Priest M."/>
            <person name="Roberts A."/>
            <person name="Saif S."/>
            <person name="Shea T."/>
            <person name="Sisk P."/>
            <person name="Sykes S."/>
            <person name="Wortman J."/>
            <person name="Nusbaum C."/>
            <person name="Birren B."/>
        </authorList>
    </citation>
    <scope>NUCLEOTIDE SEQUENCE [LARGE SCALE GENOMIC DNA]</scope>
    <source>
        <strain evidence="3 5">ATCC BAA-350</strain>
    </source>
</reference>
<proteinExistence type="predicted"/>
<dbReference type="EMBL" id="ASWH01000002">
    <property type="protein sequence ID" value="EOW79552.1"/>
    <property type="molecule type" value="Genomic_DNA"/>
</dbReference>
<keyword evidence="1" id="KW-0472">Membrane</keyword>
<feature type="transmembrane region" description="Helical" evidence="1">
    <location>
        <begin position="55"/>
        <end position="77"/>
    </location>
</feature>
<evidence type="ECO:0000256" key="1">
    <source>
        <dbReference type="SAM" id="Phobius"/>
    </source>
</evidence>
<evidence type="ECO:0008006" key="6">
    <source>
        <dbReference type="Google" id="ProtNLM"/>
    </source>
</evidence>
<keyword evidence="1" id="KW-0812">Transmembrane</keyword>
<evidence type="ECO:0000313" key="2">
    <source>
        <dbReference type="EMBL" id="EOI58596.1"/>
    </source>
</evidence>
<organism evidence="2 4">
    <name type="scientific">Enterococcus gilvus ATCC BAA-350</name>
    <dbReference type="NCBI Taxonomy" id="1158614"/>
    <lineage>
        <taxon>Bacteria</taxon>
        <taxon>Bacillati</taxon>
        <taxon>Bacillota</taxon>
        <taxon>Bacilli</taxon>
        <taxon>Lactobacillales</taxon>
        <taxon>Enterococcaceae</taxon>
        <taxon>Enterococcus</taxon>
    </lineage>
</organism>
<dbReference type="Proteomes" id="UP000014160">
    <property type="component" value="Unassembled WGS sequence"/>
</dbReference>